<feature type="region of interest" description="Disordered" evidence="1">
    <location>
        <begin position="47"/>
        <end position="67"/>
    </location>
</feature>
<protein>
    <submittedName>
        <fullName evidence="2">Uncharacterized protein</fullName>
    </submittedName>
</protein>
<gene>
    <name evidence="2" type="ORF">GCM10010196_00280</name>
</gene>
<reference evidence="2" key="2">
    <citation type="submission" date="2020-09" db="EMBL/GenBank/DDBJ databases">
        <authorList>
            <person name="Sun Q."/>
            <person name="Ohkuma M."/>
        </authorList>
    </citation>
    <scope>NUCLEOTIDE SEQUENCE</scope>
    <source>
        <strain evidence="2">JCM 3346</strain>
    </source>
</reference>
<name>A0A918C8Y8_AGRME</name>
<accession>A0A918C8Y8</accession>
<evidence type="ECO:0000313" key="2">
    <source>
        <dbReference type="EMBL" id="GGR11830.1"/>
    </source>
</evidence>
<organism evidence="2 3">
    <name type="scientific">Agromyces mediolanus</name>
    <name type="common">Corynebacterium mediolanum</name>
    <dbReference type="NCBI Taxonomy" id="41986"/>
    <lineage>
        <taxon>Bacteria</taxon>
        <taxon>Bacillati</taxon>
        <taxon>Actinomycetota</taxon>
        <taxon>Actinomycetes</taxon>
        <taxon>Micrococcales</taxon>
        <taxon>Microbacteriaceae</taxon>
        <taxon>Agromyces</taxon>
    </lineage>
</organism>
<evidence type="ECO:0000256" key="1">
    <source>
        <dbReference type="SAM" id="MobiDB-lite"/>
    </source>
</evidence>
<sequence length="115" mass="11686">MPVVTVASREHPRLRELLLAVADAVAGALGLGAGQVIALATPAPLSVASGDTASATEASGPRPSGGWAVVTVHGSDRGEPATTRACDAAARAAADWSRSAGVEFEGVWCEWQRPR</sequence>
<dbReference type="AlphaFoldDB" id="A0A918C8Y8"/>
<evidence type="ECO:0000313" key="3">
    <source>
        <dbReference type="Proteomes" id="UP000610303"/>
    </source>
</evidence>
<proteinExistence type="predicted"/>
<dbReference type="Proteomes" id="UP000610303">
    <property type="component" value="Unassembled WGS sequence"/>
</dbReference>
<dbReference type="EMBL" id="BMRJ01000001">
    <property type="protein sequence ID" value="GGR11830.1"/>
    <property type="molecule type" value="Genomic_DNA"/>
</dbReference>
<keyword evidence="3" id="KW-1185">Reference proteome</keyword>
<reference evidence="2" key="1">
    <citation type="journal article" date="2014" name="Int. J. Syst. Evol. Microbiol.">
        <title>Complete genome sequence of Corynebacterium casei LMG S-19264T (=DSM 44701T), isolated from a smear-ripened cheese.</title>
        <authorList>
            <consortium name="US DOE Joint Genome Institute (JGI-PGF)"/>
            <person name="Walter F."/>
            <person name="Albersmeier A."/>
            <person name="Kalinowski J."/>
            <person name="Ruckert C."/>
        </authorList>
    </citation>
    <scope>NUCLEOTIDE SEQUENCE</scope>
    <source>
        <strain evidence="2">JCM 3346</strain>
    </source>
</reference>
<dbReference type="RefSeq" id="WP_189083300.1">
    <property type="nucleotide sequence ID" value="NZ_BMRJ01000001.1"/>
</dbReference>
<comment type="caution">
    <text evidence="2">The sequence shown here is derived from an EMBL/GenBank/DDBJ whole genome shotgun (WGS) entry which is preliminary data.</text>
</comment>